<accession>A0A8T9C8Q3</accession>
<gene>
    <name evidence="5" type="primary">plg7</name>
    <name evidence="5" type="ORF">LSUE1_G006249</name>
</gene>
<proteinExistence type="predicted"/>
<keyword evidence="3" id="KW-0442">Lipid degradation</keyword>
<reference evidence="5 6" key="1">
    <citation type="submission" date="2018-05" db="EMBL/GenBank/DDBJ databases">
        <title>Genome sequencing and assembly of the regulated plant pathogen Lachnellula willkommii and related sister species for the development of diagnostic species identification markers.</title>
        <authorList>
            <person name="Giroux E."/>
            <person name="Bilodeau G."/>
        </authorList>
    </citation>
    <scope>NUCLEOTIDE SEQUENCE [LARGE SCALE GENOMIC DNA]</scope>
    <source>
        <strain evidence="5 6">CBS 268.59</strain>
    </source>
</reference>
<dbReference type="PANTHER" id="PTHR10272:SF7">
    <property type="entry name" value="PHOSPHOLIPASE-RELATED"/>
    <property type="match status" value="1"/>
</dbReference>
<dbReference type="GO" id="GO:0016042">
    <property type="term" value="P:lipid catabolic process"/>
    <property type="evidence" value="ECO:0007669"/>
    <property type="project" value="UniProtKB-KW"/>
</dbReference>
<dbReference type="Gene3D" id="3.40.50.1820">
    <property type="entry name" value="alpha/beta hydrolase"/>
    <property type="match status" value="1"/>
</dbReference>
<keyword evidence="6" id="KW-1185">Reference proteome</keyword>
<evidence type="ECO:0000313" key="5">
    <source>
        <dbReference type="EMBL" id="TVY81442.1"/>
    </source>
</evidence>
<evidence type="ECO:0000256" key="1">
    <source>
        <dbReference type="ARBA" id="ARBA00013201"/>
    </source>
</evidence>
<dbReference type="Proteomes" id="UP000469558">
    <property type="component" value="Unassembled WGS sequence"/>
</dbReference>
<dbReference type="EC" id="3.1.1.47" evidence="1"/>
<keyword evidence="4" id="KW-0443">Lipid metabolism</keyword>
<evidence type="ECO:0000313" key="6">
    <source>
        <dbReference type="Proteomes" id="UP000469558"/>
    </source>
</evidence>
<dbReference type="EMBL" id="QGMK01000478">
    <property type="protein sequence ID" value="TVY81442.1"/>
    <property type="molecule type" value="Genomic_DNA"/>
</dbReference>
<dbReference type="Pfam" id="PF03403">
    <property type="entry name" value="PAF-AH_p_II"/>
    <property type="match status" value="1"/>
</dbReference>
<comment type="caution">
    <text evidence="5">The sequence shown here is derived from an EMBL/GenBank/DDBJ whole genome shotgun (WGS) entry which is preliminary data.</text>
</comment>
<protein>
    <recommendedName>
        <fullName evidence="1">1-alkyl-2-acetylglycerophosphocholine esterase</fullName>
        <ecNumber evidence="1">3.1.1.47</ecNumber>
    </recommendedName>
</protein>
<keyword evidence="2" id="KW-0378">Hydrolase</keyword>
<dbReference type="InterPro" id="IPR029058">
    <property type="entry name" value="AB_hydrolase_fold"/>
</dbReference>
<name>A0A8T9C8Q3_9HELO</name>
<evidence type="ECO:0000256" key="3">
    <source>
        <dbReference type="ARBA" id="ARBA00022963"/>
    </source>
</evidence>
<evidence type="ECO:0000256" key="4">
    <source>
        <dbReference type="ARBA" id="ARBA00023098"/>
    </source>
</evidence>
<organism evidence="5 6">
    <name type="scientific">Lachnellula suecica</name>
    <dbReference type="NCBI Taxonomy" id="602035"/>
    <lineage>
        <taxon>Eukaryota</taxon>
        <taxon>Fungi</taxon>
        <taxon>Dikarya</taxon>
        <taxon>Ascomycota</taxon>
        <taxon>Pezizomycotina</taxon>
        <taxon>Leotiomycetes</taxon>
        <taxon>Helotiales</taxon>
        <taxon>Lachnaceae</taxon>
        <taxon>Lachnellula</taxon>
    </lineage>
</organism>
<dbReference type="PIRSF" id="PIRSF018169">
    <property type="entry name" value="PAF_acetylhydrolase"/>
    <property type="match status" value="1"/>
</dbReference>
<sequence>MTSYLSRLSPVPAFPAYTGPYTVGTLDIELPVSELEAPSASPDDSISTVNYRVFYPCDPGFKGKNVSFIPSPQRDYVAAYTRFLGAGNMLAEAISFFPRLLHYIQIPALKNAPLLEPPTSEKRWPVMLFSHGLGGSRNAYSHIVGSIASHGMIVIAPEHRDGSTPVSYIRAPPSVTGDNEKRSDKVKKRVDYHRISHTPSPEVEEGRNAQLRIRLWEMGLIHDSLLKLDINPSSLTNLNTSTTPLTMFGGKMDVHRPGKMVFAGHSFGASTTAQLVKSTFYAPRNSEAP</sequence>
<dbReference type="PANTHER" id="PTHR10272">
    <property type="entry name" value="PLATELET-ACTIVATING FACTOR ACETYLHYDROLASE"/>
    <property type="match status" value="1"/>
</dbReference>
<dbReference type="SUPFAM" id="SSF53474">
    <property type="entry name" value="alpha/beta-Hydrolases"/>
    <property type="match status" value="1"/>
</dbReference>
<dbReference type="AlphaFoldDB" id="A0A8T9C8Q3"/>
<dbReference type="OrthoDB" id="2363873at2759"/>
<dbReference type="GO" id="GO:0003847">
    <property type="term" value="F:1-alkyl-2-acetylglycerophosphocholine esterase activity"/>
    <property type="evidence" value="ECO:0007669"/>
    <property type="project" value="UniProtKB-EC"/>
</dbReference>
<dbReference type="InterPro" id="IPR016715">
    <property type="entry name" value="PAF_acetylhydro_eukaryote"/>
</dbReference>
<evidence type="ECO:0000256" key="2">
    <source>
        <dbReference type="ARBA" id="ARBA00022801"/>
    </source>
</evidence>
<feature type="non-terminal residue" evidence="5">
    <location>
        <position position="1"/>
    </location>
</feature>